<name>A0A2Z4NDI9_9BACT</name>
<accession>A0A2Z4NDI9</accession>
<feature type="region of interest" description="Disordered" evidence="2">
    <location>
        <begin position="229"/>
        <end position="254"/>
    </location>
</feature>
<dbReference type="KEGG" id="mane:DP065_02540"/>
<keyword evidence="5" id="KW-1185">Reference proteome</keyword>
<evidence type="ECO:0000313" key="5">
    <source>
        <dbReference type="Proteomes" id="UP000250218"/>
    </source>
</evidence>
<feature type="coiled-coil region" evidence="1">
    <location>
        <begin position="57"/>
        <end position="91"/>
    </location>
</feature>
<dbReference type="RefSeq" id="WP_033178606.1">
    <property type="nucleotide sequence ID" value="NZ_CP030140.1"/>
</dbReference>
<keyword evidence="3" id="KW-0812">Transmembrane</keyword>
<protein>
    <submittedName>
        <fullName evidence="4">Uncharacterized protein</fullName>
    </submittedName>
</protein>
<dbReference type="EMBL" id="CP030140">
    <property type="protein sequence ID" value="AWX69609.1"/>
    <property type="molecule type" value="Genomic_DNA"/>
</dbReference>
<gene>
    <name evidence="4" type="ORF">DP065_02540</name>
</gene>
<dbReference type="Proteomes" id="UP000250218">
    <property type="component" value="Chromosome"/>
</dbReference>
<dbReference type="AlphaFoldDB" id="A0A2Z4NDI9"/>
<evidence type="ECO:0000313" key="4">
    <source>
        <dbReference type="EMBL" id="AWX69609.1"/>
    </source>
</evidence>
<proteinExistence type="predicted"/>
<keyword evidence="3" id="KW-1133">Transmembrane helix</keyword>
<organism evidence="4 5">
    <name type="scientific">[Mycoplasma] anseris</name>
    <dbReference type="NCBI Taxonomy" id="92400"/>
    <lineage>
        <taxon>Bacteria</taxon>
        <taxon>Bacillati</taxon>
        <taxon>Mycoplasmatota</taxon>
        <taxon>Mycoplasmoidales</taxon>
        <taxon>Metamycoplasmataceae</taxon>
        <taxon>Metamycoplasma</taxon>
    </lineage>
</organism>
<evidence type="ECO:0000256" key="1">
    <source>
        <dbReference type="SAM" id="Coils"/>
    </source>
</evidence>
<evidence type="ECO:0000256" key="3">
    <source>
        <dbReference type="SAM" id="Phobius"/>
    </source>
</evidence>
<keyword evidence="1" id="KW-0175">Coiled coil</keyword>
<feature type="compositionally biased region" description="Basic and acidic residues" evidence="2">
    <location>
        <begin position="229"/>
        <end position="243"/>
    </location>
</feature>
<keyword evidence="3" id="KW-0472">Membrane</keyword>
<sequence>MAEKKQKKDRKGLYIFLGAIGGTAAVATIAAVSAFAAKKYLVEKPAEKKTETIDEWMKDYIAKNELRQAAIEKLESEIAELSKTEEDKKTNKAEIDKKTSTINNIKDDIEYTNTYIRKAYEKYYDETSKEIVPEKSVIENSAKQLKDDDKVAKENADHLEAIEKAKELVEKYTALNEGKEEKDKLYVELVKTLKASVEAAKDEKDSTEVKTKLSTDLKALEDAIKADEEKAAKTAEAEREKDINTIITDATPKA</sequence>
<reference evidence="5" key="1">
    <citation type="submission" date="2018-06" db="EMBL/GenBank/DDBJ databases">
        <title>Complete genome sequences of Mycoplasma anatis, M. anseris and M. cloacale type strains.</title>
        <authorList>
            <person name="Grozner D."/>
            <person name="Forro B."/>
            <person name="Sulyok K.M."/>
            <person name="Marton S."/>
            <person name="Kreizinger Z."/>
            <person name="Banyai K."/>
            <person name="Gyuranecz M."/>
        </authorList>
    </citation>
    <scope>NUCLEOTIDE SEQUENCE [LARGE SCALE GENOMIC DNA]</scope>
    <source>
        <strain evidence="5">ATCC 49234</strain>
    </source>
</reference>
<feature type="transmembrane region" description="Helical" evidence="3">
    <location>
        <begin position="12"/>
        <end position="36"/>
    </location>
</feature>
<evidence type="ECO:0000256" key="2">
    <source>
        <dbReference type="SAM" id="MobiDB-lite"/>
    </source>
</evidence>